<proteinExistence type="predicted"/>
<evidence type="ECO:0000313" key="2">
    <source>
        <dbReference type="EMBL" id="SZD74328.1"/>
    </source>
</evidence>
<dbReference type="Gene3D" id="2.40.160.60">
    <property type="entry name" value="Outer membrane protein transport protein (OMPP1/FadL/TodX)"/>
    <property type="match status" value="1"/>
</dbReference>
<sequence length="244" mass="28173">MKKIGFLLLLISASAAYGQRLERRITYGVFAGGIYSKITNIEKVLIPDNIYASYTIKEPYKFGYGAGAFLNWYYPEVRISFQPELYYSYQPGQVEYTDTNGLNYTLKFPYHSLNAGVMVKFYFTEGFYAGAGPYFNFNLDKDVLEYRSNGAEMSRRSGVYFEPDAVVQNVLKQSLEGKDYFHLGMGIGYEFDNKLNIGIRYHLGLSDALETQQNGHRYREQNNMVNAFFLDIGYRFTFDGYNNF</sequence>
<name>A0A383U4D3_9FLAO</name>
<accession>A0A383U4D3</accession>
<evidence type="ECO:0000259" key="1">
    <source>
        <dbReference type="Pfam" id="PF13568"/>
    </source>
</evidence>
<organism evidence="2 3">
    <name type="scientific">Candidatus Ornithobacterium hominis</name>
    <dbReference type="NCBI Taxonomy" id="2497989"/>
    <lineage>
        <taxon>Bacteria</taxon>
        <taxon>Pseudomonadati</taxon>
        <taxon>Bacteroidota</taxon>
        <taxon>Flavobacteriia</taxon>
        <taxon>Flavobacteriales</taxon>
        <taxon>Weeksellaceae</taxon>
        <taxon>Ornithobacterium</taxon>
    </lineage>
</organism>
<gene>
    <name evidence="2" type="ORF">SAMEA104719789_01754</name>
</gene>
<protein>
    <recommendedName>
        <fullName evidence="1">Outer membrane protein beta-barrel domain-containing protein</fullName>
    </recommendedName>
</protein>
<dbReference type="Proteomes" id="UP000262142">
    <property type="component" value="Unassembled WGS sequence"/>
</dbReference>
<feature type="domain" description="Outer membrane protein beta-barrel" evidence="1">
    <location>
        <begin position="22"/>
        <end position="209"/>
    </location>
</feature>
<dbReference type="AlphaFoldDB" id="A0A383U4D3"/>
<reference evidence="2 3" key="1">
    <citation type="submission" date="2018-09" db="EMBL/GenBank/DDBJ databases">
        <authorList>
            <consortium name="Pathogen Informatics"/>
        </authorList>
    </citation>
    <scope>NUCLEOTIDE SEQUENCE [LARGE SCALE GENOMIC DNA]</scope>
    <source>
        <strain evidence="2 3">OH-22767</strain>
    </source>
</reference>
<keyword evidence="3" id="KW-1185">Reference proteome</keyword>
<evidence type="ECO:0000313" key="3">
    <source>
        <dbReference type="Proteomes" id="UP000262142"/>
    </source>
</evidence>
<dbReference type="OrthoDB" id="1491615at2"/>
<dbReference type="Pfam" id="PF13568">
    <property type="entry name" value="OMP_b-brl_2"/>
    <property type="match status" value="1"/>
</dbReference>
<dbReference type="InterPro" id="IPR025665">
    <property type="entry name" value="Beta-barrel_OMP_2"/>
</dbReference>
<dbReference type="EMBL" id="UNSC01000011">
    <property type="protein sequence ID" value="SZD74328.1"/>
    <property type="molecule type" value="Genomic_DNA"/>
</dbReference>
<dbReference type="RefSeq" id="WP_119059892.1">
    <property type="nucleotide sequence ID" value="NZ_OX579588.1"/>
</dbReference>